<dbReference type="Proteomes" id="UP000324897">
    <property type="component" value="Chromosome 3"/>
</dbReference>
<comment type="caution">
    <text evidence="1">The sequence shown here is derived from an EMBL/GenBank/DDBJ whole genome shotgun (WGS) entry which is preliminary data.</text>
</comment>
<evidence type="ECO:0000313" key="2">
    <source>
        <dbReference type="Proteomes" id="UP000324897"/>
    </source>
</evidence>
<dbReference type="Gramene" id="TVU10495">
    <property type="protein sequence ID" value="TVU10495"/>
    <property type="gene ID" value="EJB05_44030"/>
</dbReference>
<keyword evidence="2" id="KW-1185">Reference proteome</keyword>
<reference evidence="1 2" key="1">
    <citation type="journal article" date="2019" name="Sci. Rep.">
        <title>A high-quality genome of Eragrostis curvula grass provides insights into Poaceae evolution and supports new strategies to enhance forage quality.</title>
        <authorList>
            <person name="Carballo J."/>
            <person name="Santos B.A.C.M."/>
            <person name="Zappacosta D."/>
            <person name="Garbus I."/>
            <person name="Selva J.P."/>
            <person name="Gallo C.A."/>
            <person name="Diaz A."/>
            <person name="Albertini E."/>
            <person name="Caccamo M."/>
            <person name="Echenique V."/>
        </authorList>
    </citation>
    <scope>NUCLEOTIDE SEQUENCE [LARGE SCALE GENOMIC DNA]</scope>
    <source>
        <strain evidence="2">cv. Victoria</strain>
        <tissue evidence="1">Leaf</tissue>
    </source>
</reference>
<accession>A0A5J9TGN5</accession>
<name>A0A5J9TGN5_9POAL</name>
<feature type="non-terminal residue" evidence="1">
    <location>
        <position position="1"/>
    </location>
</feature>
<dbReference type="OrthoDB" id="4062651at2759"/>
<proteinExistence type="predicted"/>
<sequence>MAIPPFPAAVPDISQVVDEGGTEIEEVSALAVSCTKYRGEERPSMRQVEMALEATKEHDMDNIKCGPLQQLTSRLIKLFGKAAV</sequence>
<gene>
    <name evidence="1" type="ORF">EJB05_44030</name>
</gene>
<dbReference type="EMBL" id="RWGY01000039">
    <property type="protein sequence ID" value="TVU10495.1"/>
    <property type="molecule type" value="Genomic_DNA"/>
</dbReference>
<protein>
    <submittedName>
        <fullName evidence="1">Uncharacterized protein</fullName>
    </submittedName>
</protein>
<organism evidence="1 2">
    <name type="scientific">Eragrostis curvula</name>
    <name type="common">weeping love grass</name>
    <dbReference type="NCBI Taxonomy" id="38414"/>
    <lineage>
        <taxon>Eukaryota</taxon>
        <taxon>Viridiplantae</taxon>
        <taxon>Streptophyta</taxon>
        <taxon>Embryophyta</taxon>
        <taxon>Tracheophyta</taxon>
        <taxon>Spermatophyta</taxon>
        <taxon>Magnoliopsida</taxon>
        <taxon>Liliopsida</taxon>
        <taxon>Poales</taxon>
        <taxon>Poaceae</taxon>
        <taxon>PACMAD clade</taxon>
        <taxon>Chloridoideae</taxon>
        <taxon>Eragrostideae</taxon>
        <taxon>Eragrostidinae</taxon>
        <taxon>Eragrostis</taxon>
    </lineage>
</organism>
<dbReference type="AlphaFoldDB" id="A0A5J9TGN5"/>
<evidence type="ECO:0000313" key="1">
    <source>
        <dbReference type="EMBL" id="TVU10495.1"/>
    </source>
</evidence>